<evidence type="ECO:0000313" key="2">
    <source>
        <dbReference type="EMBL" id="NYI08897.1"/>
    </source>
</evidence>
<dbReference type="EMBL" id="JACBZI010000001">
    <property type="protein sequence ID" value="NYI08897.1"/>
    <property type="molecule type" value="Genomic_DNA"/>
</dbReference>
<gene>
    <name evidence="2" type="ORF">BKA05_000412</name>
</gene>
<dbReference type="Pfam" id="PF08666">
    <property type="entry name" value="SAF"/>
    <property type="match status" value="1"/>
</dbReference>
<reference evidence="2 3" key="1">
    <citation type="submission" date="2020-07" db="EMBL/GenBank/DDBJ databases">
        <title>Sequencing the genomes of 1000 actinobacteria strains.</title>
        <authorList>
            <person name="Klenk H.-P."/>
        </authorList>
    </citation>
    <scope>NUCLEOTIDE SEQUENCE [LARGE SCALE GENOMIC DNA]</scope>
    <source>
        <strain evidence="2 3">DSM 18248</strain>
    </source>
</reference>
<evidence type="ECO:0000259" key="1">
    <source>
        <dbReference type="SMART" id="SM00858"/>
    </source>
</evidence>
<proteinExistence type="predicted"/>
<comment type="caution">
    <text evidence="2">The sequence shown here is derived from an EMBL/GenBank/DDBJ whole genome shotgun (WGS) entry which is preliminary data.</text>
</comment>
<feature type="domain" description="SAF" evidence="1">
    <location>
        <begin position="60"/>
        <end position="119"/>
    </location>
</feature>
<dbReference type="RefSeq" id="WP_179529949.1">
    <property type="nucleotide sequence ID" value="NZ_BAAAPP010000002.1"/>
</dbReference>
<sequence length="226" mass="22222">MPPDPSLPPDLSSVRRRLGAARRRLRRGVLGRRRLLAALCAALAVGSGVHAVAGPPPPGVEVTVAARALPAGTVLGADDLTTVTLSPDAVPDDVLADPEGSALAGPVARGEPITAVRVVGQDLAGEGLAGTGRVAVPVRLPDAGAVGLLSAGDRIDVVATDPQAGTSVTVAAGVPVLALPGADEGAGAGPLGTPGGRLVVLAVEEADVHNLATAGAASFLTYVWSR</sequence>
<name>A0A7Y9YDB9_9ACTN</name>
<protein>
    <submittedName>
        <fullName evidence="2">Flp pilus assembly protein CpaB</fullName>
    </submittedName>
</protein>
<dbReference type="AlphaFoldDB" id="A0A7Y9YDB9"/>
<dbReference type="SMART" id="SM00858">
    <property type="entry name" value="SAF"/>
    <property type="match status" value="1"/>
</dbReference>
<dbReference type="InterPro" id="IPR031571">
    <property type="entry name" value="RcpC_dom"/>
</dbReference>
<evidence type="ECO:0000313" key="3">
    <source>
        <dbReference type="Proteomes" id="UP000537326"/>
    </source>
</evidence>
<accession>A0A7Y9YDB9</accession>
<dbReference type="Proteomes" id="UP000537326">
    <property type="component" value="Unassembled WGS sequence"/>
</dbReference>
<dbReference type="CDD" id="cd11614">
    <property type="entry name" value="SAF_CpaB_FlgA_like"/>
    <property type="match status" value="1"/>
</dbReference>
<dbReference type="Pfam" id="PF16976">
    <property type="entry name" value="RcpC"/>
    <property type="match status" value="1"/>
</dbReference>
<dbReference type="InterPro" id="IPR013974">
    <property type="entry name" value="SAF"/>
</dbReference>
<organism evidence="2 3">
    <name type="scientific">Nocardioides marinus</name>
    <dbReference type="NCBI Taxonomy" id="374514"/>
    <lineage>
        <taxon>Bacteria</taxon>
        <taxon>Bacillati</taxon>
        <taxon>Actinomycetota</taxon>
        <taxon>Actinomycetes</taxon>
        <taxon>Propionibacteriales</taxon>
        <taxon>Nocardioidaceae</taxon>
        <taxon>Nocardioides</taxon>
    </lineage>
</organism>
<keyword evidence="3" id="KW-1185">Reference proteome</keyword>